<evidence type="ECO:0000313" key="3">
    <source>
        <dbReference type="Proteomes" id="UP000018838"/>
    </source>
</evidence>
<name>W0BFS9_9GAMM</name>
<dbReference type="InterPro" id="IPR000160">
    <property type="entry name" value="GGDEF_dom"/>
</dbReference>
<dbReference type="RefSeq" id="WP_025386040.1">
    <property type="nucleotide sequence ID" value="NZ_CP004006.1"/>
</dbReference>
<dbReference type="AlphaFoldDB" id="W0BFS9"/>
<accession>W0BFS9</accession>
<dbReference type="NCBIfam" id="TIGR00254">
    <property type="entry name" value="GGDEF"/>
    <property type="match status" value="1"/>
</dbReference>
<dbReference type="PROSITE" id="PS50887">
    <property type="entry name" value="GGDEF"/>
    <property type="match status" value="1"/>
</dbReference>
<organism evidence="2 3">
    <name type="scientific">Legionella oakridgensis ATCC 33761 = DSM 21215</name>
    <dbReference type="NCBI Taxonomy" id="1268635"/>
    <lineage>
        <taxon>Bacteria</taxon>
        <taxon>Pseudomonadati</taxon>
        <taxon>Pseudomonadota</taxon>
        <taxon>Gammaproteobacteria</taxon>
        <taxon>Legionellales</taxon>
        <taxon>Legionellaceae</taxon>
        <taxon>Legionella</taxon>
    </lineage>
</organism>
<reference evidence="2 3" key="1">
    <citation type="journal article" date="2013" name="Int. J. Med. Microbiol.">
        <title>Legionella oakridgensis ATCC 33761 genome sequence and phenotypic characterization reveals its replication capacity in amoebae.</title>
        <authorList>
            <person name="Brzuszkiewicz E."/>
            <person name="Schulz T."/>
            <person name="Rydzewski K."/>
            <person name="Daniel R."/>
            <person name="Gillmaier N."/>
            <person name="Dittmann C."/>
            <person name="Holland G."/>
            <person name="Schunder E."/>
            <person name="Lautner M."/>
            <person name="Eisenreich W."/>
            <person name="Luck C."/>
            <person name="Heuner K."/>
        </authorList>
    </citation>
    <scope>NUCLEOTIDE SEQUENCE [LARGE SCALE GENOMIC DNA]</scope>
    <source>
        <strain>OR-10</strain>
        <strain evidence="3">ATCC 33761</strain>
    </source>
</reference>
<evidence type="ECO:0000313" key="2">
    <source>
        <dbReference type="EMBL" id="AHE67556.1"/>
    </source>
</evidence>
<dbReference type="HOGENOM" id="CLU_1935408_0_0_6"/>
<gene>
    <name evidence="2" type="ORF">Loa_02012</name>
</gene>
<dbReference type="KEGG" id="lok:Loa_02012"/>
<dbReference type="STRING" id="1268635.Loa_02012"/>
<dbReference type="eggNOG" id="COG5001">
    <property type="taxonomic scope" value="Bacteria"/>
</dbReference>
<dbReference type="PANTHER" id="PTHR46663">
    <property type="entry name" value="DIGUANYLATE CYCLASE DGCT-RELATED"/>
    <property type="match status" value="1"/>
</dbReference>
<dbReference type="SUPFAM" id="SSF55073">
    <property type="entry name" value="Nucleotide cyclase"/>
    <property type="match status" value="1"/>
</dbReference>
<dbReference type="CDD" id="cd01949">
    <property type="entry name" value="GGDEF"/>
    <property type="match status" value="1"/>
</dbReference>
<sequence length="130" mass="14878">MYKNGLSRRSLPAKEAKEVAKRLTSCFRVSDFIARMGGDEFAVIIQPIKSPKDAEELAQKIIGEATFFYQIEEKNYPITYSIGIACYPEAGKKPEIFLNNADMAMYHVKKTGRNNYQLYTPTLEHEINDF</sequence>
<dbReference type="Proteomes" id="UP000018838">
    <property type="component" value="Chromosome"/>
</dbReference>
<dbReference type="EMBL" id="CP004006">
    <property type="protein sequence ID" value="AHE67556.1"/>
    <property type="molecule type" value="Genomic_DNA"/>
</dbReference>
<keyword evidence="3" id="KW-1185">Reference proteome</keyword>
<dbReference type="Pfam" id="PF00990">
    <property type="entry name" value="GGDEF"/>
    <property type="match status" value="1"/>
</dbReference>
<protein>
    <submittedName>
        <fullName evidence="2">Diguanylate cyclase GGDEF domain protein</fullName>
    </submittedName>
</protein>
<evidence type="ECO:0000259" key="1">
    <source>
        <dbReference type="PROSITE" id="PS50887"/>
    </source>
</evidence>
<dbReference type="Gene3D" id="3.30.70.270">
    <property type="match status" value="1"/>
</dbReference>
<dbReference type="SMART" id="SM00267">
    <property type="entry name" value="GGDEF"/>
    <property type="match status" value="1"/>
</dbReference>
<dbReference type="InterPro" id="IPR043128">
    <property type="entry name" value="Rev_trsase/Diguanyl_cyclase"/>
</dbReference>
<feature type="domain" description="GGDEF" evidence="1">
    <location>
        <begin position="1"/>
        <end position="121"/>
    </location>
</feature>
<dbReference type="PANTHER" id="PTHR46663:SF3">
    <property type="entry name" value="SLL0267 PROTEIN"/>
    <property type="match status" value="1"/>
</dbReference>
<dbReference type="InterPro" id="IPR052163">
    <property type="entry name" value="DGC-Regulatory_Protein"/>
</dbReference>
<dbReference type="InterPro" id="IPR029787">
    <property type="entry name" value="Nucleotide_cyclase"/>
</dbReference>
<dbReference type="PATRIC" id="fig|1268635.3.peg.2050"/>
<proteinExistence type="predicted"/>